<keyword evidence="1" id="KW-1133">Transmembrane helix</keyword>
<organism evidence="2 3">
    <name type="scientific">Dokdonia pacifica</name>
    <dbReference type="NCBI Taxonomy" id="1627892"/>
    <lineage>
        <taxon>Bacteria</taxon>
        <taxon>Pseudomonadati</taxon>
        <taxon>Bacteroidota</taxon>
        <taxon>Flavobacteriia</taxon>
        <taxon>Flavobacteriales</taxon>
        <taxon>Flavobacteriaceae</taxon>
        <taxon>Dokdonia</taxon>
    </lineage>
</organism>
<keyword evidence="1" id="KW-0812">Transmembrane</keyword>
<reference evidence="2 3" key="1">
    <citation type="submission" date="2017-06" db="EMBL/GenBank/DDBJ databases">
        <authorList>
            <person name="Kim H.J."/>
            <person name="Triplett B.A."/>
        </authorList>
    </citation>
    <scope>NUCLEOTIDE SEQUENCE [LARGE SCALE GENOMIC DNA]</scope>
    <source>
        <strain evidence="2 3">DSM 25597</strain>
    </source>
</reference>
<dbReference type="RefSeq" id="WP_089370528.1">
    <property type="nucleotide sequence ID" value="NZ_BMEP01000003.1"/>
</dbReference>
<dbReference type="EMBL" id="FZNY01000001">
    <property type="protein sequence ID" value="SNR47793.1"/>
    <property type="molecule type" value="Genomic_DNA"/>
</dbReference>
<gene>
    <name evidence="2" type="ORF">SAMN06265376_1011241</name>
</gene>
<dbReference type="AlphaFoldDB" id="A0A238WNA0"/>
<protein>
    <submittedName>
        <fullName evidence="2">Uncharacterized protein</fullName>
    </submittedName>
</protein>
<dbReference type="Proteomes" id="UP000198379">
    <property type="component" value="Unassembled WGS sequence"/>
</dbReference>
<keyword evidence="1" id="KW-0472">Membrane</keyword>
<sequence length="97" mass="11168">MVIIASVFVFIIAVIFRLLDNSAKLFISNGISVSPFYLSAETVIEEMNKLDDDKLKQKLKRNLLYQKLHKIFTILSIITLMVGIGLEIYKPELIYLF</sequence>
<accession>A0A238WNA0</accession>
<evidence type="ECO:0000313" key="2">
    <source>
        <dbReference type="EMBL" id="SNR47793.1"/>
    </source>
</evidence>
<evidence type="ECO:0000256" key="1">
    <source>
        <dbReference type="SAM" id="Phobius"/>
    </source>
</evidence>
<dbReference type="OrthoDB" id="1448174at2"/>
<name>A0A238WNA0_9FLAO</name>
<proteinExistence type="predicted"/>
<feature type="transmembrane region" description="Helical" evidence="1">
    <location>
        <begin position="68"/>
        <end position="89"/>
    </location>
</feature>
<evidence type="ECO:0000313" key="3">
    <source>
        <dbReference type="Proteomes" id="UP000198379"/>
    </source>
</evidence>
<keyword evidence="3" id="KW-1185">Reference proteome</keyword>